<protein>
    <submittedName>
        <fullName evidence="1">Uncharacterized protein</fullName>
    </submittedName>
</protein>
<name>A0AAD8P905_TARER</name>
<evidence type="ECO:0000313" key="2">
    <source>
        <dbReference type="Proteomes" id="UP001229421"/>
    </source>
</evidence>
<keyword evidence="2" id="KW-1185">Reference proteome</keyword>
<organism evidence="1 2">
    <name type="scientific">Tagetes erecta</name>
    <name type="common">African marigold</name>
    <dbReference type="NCBI Taxonomy" id="13708"/>
    <lineage>
        <taxon>Eukaryota</taxon>
        <taxon>Viridiplantae</taxon>
        <taxon>Streptophyta</taxon>
        <taxon>Embryophyta</taxon>
        <taxon>Tracheophyta</taxon>
        <taxon>Spermatophyta</taxon>
        <taxon>Magnoliopsida</taxon>
        <taxon>eudicotyledons</taxon>
        <taxon>Gunneridae</taxon>
        <taxon>Pentapetalae</taxon>
        <taxon>asterids</taxon>
        <taxon>campanulids</taxon>
        <taxon>Asterales</taxon>
        <taxon>Asteraceae</taxon>
        <taxon>Asteroideae</taxon>
        <taxon>Heliantheae alliance</taxon>
        <taxon>Tageteae</taxon>
        <taxon>Tagetes</taxon>
    </lineage>
</organism>
<dbReference type="EMBL" id="JAUHHV010000001">
    <property type="protein sequence ID" value="KAK1436486.1"/>
    <property type="molecule type" value="Genomic_DNA"/>
</dbReference>
<dbReference type="Proteomes" id="UP001229421">
    <property type="component" value="Unassembled WGS sequence"/>
</dbReference>
<proteinExistence type="predicted"/>
<sequence>MLVVASGSLSCVINSNSSIVRASIAFPLTHINRDLTLFCQQHLSSTIQFNSLYSYTLHIISICPKFNNSIQPLLHLPQILSFCFSGSLCSAYFAYQLI</sequence>
<evidence type="ECO:0000313" key="1">
    <source>
        <dbReference type="EMBL" id="KAK1436486.1"/>
    </source>
</evidence>
<reference evidence="1" key="1">
    <citation type="journal article" date="2023" name="bioRxiv">
        <title>Improved chromosome-level genome assembly for marigold (Tagetes erecta).</title>
        <authorList>
            <person name="Jiang F."/>
            <person name="Yuan L."/>
            <person name="Wang S."/>
            <person name="Wang H."/>
            <person name="Xu D."/>
            <person name="Wang A."/>
            <person name="Fan W."/>
        </authorList>
    </citation>
    <scope>NUCLEOTIDE SEQUENCE</scope>
    <source>
        <strain evidence="1">WSJ</strain>
        <tissue evidence="1">Leaf</tissue>
    </source>
</reference>
<comment type="caution">
    <text evidence="1">The sequence shown here is derived from an EMBL/GenBank/DDBJ whole genome shotgun (WGS) entry which is preliminary data.</text>
</comment>
<accession>A0AAD8P905</accession>
<gene>
    <name evidence="1" type="ORF">QVD17_02266</name>
</gene>
<dbReference type="AlphaFoldDB" id="A0AAD8P905"/>